<accession>A0A974BTC6</accession>
<evidence type="ECO:0000313" key="2">
    <source>
        <dbReference type="Proteomes" id="UP000694892"/>
    </source>
</evidence>
<evidence type="ECO:0000313" key="1">
    <source>
        <dbReference type="EMBL" id="OCT60427.1"/>
    </source>
</evidence>
<organism evidence="1 2">
    <name type="scientific">Xenopus laevis</name>
    <name type="common">African clawed frog</name>
    <dbReference type="NCBI Taxonomy" id="8355"/>
    <lineage>
        <taxon>Eukaryota</taxon>
        <taxon>Metazoa</taxon>
        <taxon>Chordata</taxon>
        <taxon>Craniata</taxon>
        <taxon>Vertebrata</taxon>
        <taxon>Euteleostomi</taxon>
        <taxon>Amphibia</taxon>
        <taxon>Batrachia</taxon>
        <taxon>Anura</taxon>
        <taxon>Pipoidea</taxon>
        <taxon>Pipidae</taxon>
        <taxon>Xenopodinae</taxon>
        <taxon>Xenopus</taxon>
        <taxon>Xenopus</taxon>
    </lineage>
</organism>
<dbReference type="EMBL" id="CM004483">
    <property type="protein sequence ID" value="OCT60427.1"/>
    <property type="molecule type" value="Genomic_DNA"/>
</dbReference>
<reference evidence="2" key="1">
    <citation type="journal article" date="2016" name="Nature">
        <title>Genome evolution in the allotetraploid frog Xenopus laevis.</title>
        <authorList>
            <person name="Session A.M."/>
            <person name="Uno Y."/>
            <person name="Kwon T."/>
            <person name="Chapman J.A."/>
            <person name="Toyoda A."/>
            <person name="Takahashi S."/>
            <person name="Fukui A."/>
            <person name="Hikosaka A."/>
            <person name="Suzuki A."/>
            <person name="Kondo M."/>
            <person name="van Heeringen S.J."/>
            <person name="Quigley I."/>
            <person name="Heinz S."/>
            <person name="Ogino H."/>
            <person name="Ochi H."/>
            <person name="Hellsten U."/>
            <person name="Lyons J.B."/>
            <person name="Simakov O."/>
            <person name="Putnam N."/>
            <person name="Stites J."/>
            <person name="Kuroki Y."/>
            <person name="Tanaka T."/>
            <person name="Michiue T."/>
            <person name="Watanabe M."/>
            <person name="Bogdanovic O."/>
            <person name="Lister R."/>
            <person name="Georgiou G."/>
            <person name="Paranjpe S.S."/>
            <person name="van Kruijsbergen I."/>
            <person name="Shu S."/>
            <person name="Carlson J."/>
            <person name="Kinoshita T."/>
            <person name="Ohta Y."/>
            <person name="Mawaribuchi S."/>
            <person name="Jenkins J."/>
            <person name="Grimwood J."/>
            <person name="Schmutz J."/>
            <person name="Mitros T."/>
            <person name="Mozaffari S.V."/>
            <person name="Suzuki Y."/>
            <person name="Haramoto Y."/>
            <person name="Yamamoto T.S."/>
            <person name="Takagi C."/>
            <person name="Heald R."/>
            <person name="Miller K."/>
            <person name="Haudenschild C."/>
            <person name="Kitzman J."/>
            <person name="Nakayama T."/>
            <person name="Izutsu Y."/>
            <person name="Robert J."/>
            <person name="Fortriede J."/>
            <person name="Burns K."/>
            <person name="Lotay V."/>
            <person name="Karimi K."/>
            <person name="Yasuoka Y."/>
            <person name="Dichmann D.S."/>
            <person name="Flajnik M.F."/>
            <person name="Houston D.W."/>
            <person name="Shendure J."/>
            <person name="DuPasquier L."/>
            <person name="Vize P.D."/>
            <person name="Zorn A.M."/>
            <person name="Ito M."/>
            <person name="Marcotte E.M."/>
            <person name="Wallingford J.B."/>
            <person name="Ito Y."/>
            <person name="Asashima M."/>
            <person name="Ueno N."/>
            <person name="Matsuda Y."/>
            <person name="Veenstra G.J."/>
            <person name="Fujiyama A."/>
            <person name="Harland R.M."/>
            <person name="Taira M."/>
            <person name="Rokhsar D.S."/>
        </authorList>
    </citation>
    <scope>NUCLEOTIDE SEQUENCE [LARGE SCALE GENOMIC DNA]</scope>
    <source>
        <strain evidence="2">J</strain>
    </source>
</reference>
<name>A0A974BTC6_XENLA</name>
<gene>
    <name evidence="1" type="ORF">XELAEV_18046450mg</name>
</gene>
<dbReference type="Proteomes" id="UP000694892">
    <property type="component" value="Chromosome 9_10S"/>
</dbReference>
<proteinExistence type="predicted"/>
<protein>
    <submittedName>
        <fullName evidence="1">Uncharacterized protein</fullName>
    </submittedName>
</protein>
<dbReference type="AlphaFoldDB" id="A0A974BTC6"/>
<sequence>MFGIIGSSVIDEEHTAFSSGKTGSILYRPGHCLGLTLGKARKAGETDGNQPSKFVAHGHEQHCHPLLSATHHCSEH</sequence>